<sequence length="175" mass="19165">MSKMVGWLYERECTVFRFVNLTCHSRYLTSLFGFVTHAGGARTTILSTLLLLALLPAPIKVWGLQAAFALAASHIPVHLIKKYYPRHRPYLAMPETKMLVYPLKDHSFPSGHTTAIFSVLTPFVFHLPSLALPLIALGSLVALSRIYLGHHYPSDVLVGVLLGGGSGILSTLILG</sequence>
<dbReference type="InterPro" id="IPR000326">
    <property type="entry name" value="PAP2/HPO"/>
</dbReference>
<evidence type="ECO:0000256" key="6">
    <source>
        <dbReference type="ARBA" id="ARBA00023136"/>
    </source>
</evidence>
<feature type="transmembrane region" description="Helical" evidence="7">
    <location>
        <begin position="31"/>
        <end position="55"/>
    </location>
</feature>
<keyword evidence="2" id="KW-1003">Cell membrane</keyword>
<accession>A0A845ESY7</accession>
<feature type="transmembrane region" description="Helical" evidence="7">
    <location>
        <begin position="61"/>
        <end position="80"/>
    </location>
</feature>
<dbReference type="Gene3D" id="1.20.144.10">
    <property type="entry name" value="Phosphatidic acid phosphatase type 2/haloperoxidase"/>
    <property type="match status" value="1"/>
</dbReference>
<dbReference type="InterPro" id="IPR036938">
    <property type="entry name" value="PAP2/HPO_sf"/>
</dbReference>
<evidence type="ECO:0000256" key="4">
    <source>
        <dbReference type="ARBA" id="ARBA00022801"/>
    </source>
</evidence>
<keyword evidence="5 7" id="KW-1133">Transmembrane helix</keyword>
<evidence type="ECO:0000256" key="3">
    <source>
        <dbReference type="ARBA" id="ARBA00022692"/>
    </source>
</evidence>
<dbReference type="EMBL" id="WMEY01000002">
    <property type="protein sequence ID" value="MYL62687.1"/>
    <property type="molecule type" value="Genomic_DNA"/>
</dbReference>
<dbReference type="Proteomes" id="UP000447833">
    <property type="component" value="Unassembled WGS sequence"/>
</dbReference>
<dbReference type="GO" id="GO:0016787">
    <property type="term" value="F:hydrolase activity"/>
    <property type="evidence" value="ECO:0007669"/>
    <property type="project" value="UniProtKB-KW"/>
</dbReference>
<dbReference type="SMART" id="SM00014">
    <property type="entry name" value="acidPPc"/>
    <property type="match status" value="1"/>
</dbReference>
<dbReference type="Pfam" id="PF01569">
    <property type="entry name" value="PAP2"/>
    <property type="match status" value="1"/>
</dbReference>
<organism evidence="9 10">
    <name type="scientific">Guptibacillus hwajinpoensis</name>
    <dbReference type="NCBI Taxonomy" id="208199"/>
    <lineage>
        <taxon>Bacteria</taxon>
        <taxon>Bacillati</taxon>
        <taxon>Bacillota</taxon>
        <taxon>Bacilli</taxon>
        <taxon>Bacillales</taxon>
        <taxon>Guptibacillaceae</taxon>
        <taxon>Guptibacillus</taxon>
    </lineage>
</organism>
<protein>
    <submittedName>
        <fullName evidence="9">Phosphatase PAP2 family protein</fullName>
    </submittedName>
</protein>
<gene>
    <name evidence="9" type="ORF">GLW07_04880</name>
</gene>
<evidence type="ECO:0000256" key="7">
    <source>
        <dbReference type="SAM" id="Phobius"/>
    </source>
</evidence>
<comment type="subcellular location">
    <subcellularLocation>
        <location evidence="1">Cell membrane</location>
        <topology evidence="1">Multi-pass membrane protein</topology>
    </subcellularLocation>
</comment>
<keyword evidence="4" id="KW-0378">Hydrolase</keyword>
<evidence type="ECO:0000256" key="2">
    <source>
        <dbReference type="ARBA" id="ARBA00022475"/>
    </source>
</evidence>
<evidence type="ECO:0000259" key="8">
    <source>
        <dbReference type="SMART" id="SM00014"/>
    </source>
</evidence>
<name>A0A845ESY7_9BACL</name>
<reference evidence="9 10" key="1">
    <citation type="submission" date="2019-11" db="EMBL/GenBank/DDBJ databases">
        <title>Genome sequences of 17 halophilic strains isolated from different environments.</title>
        <authorList>
            <person name="Furrow R.E."/>
        </authorList>
    </citation>
    <scope>NUCLEOTIDE SEQUENCE [LARGE SCALE GENOMIC DNA]</scope>
    <source>
        <strain evidence="9 10">22506_14_FS</strain>
    </source>
</reference>
<comment type="caution">
    <text evidence="9">The sequence shown here is derived from an EMBL/GenBank/DDBJ whole genome shotgun (WGS) entry which is preliminary data.</text>
</comment>
<evidence type="ECO:0000313" key="9">
    <source>
        <dbReference type="EMBL" id="MYL62687.1"/>
    </source>
</evidence>
<dbReference type="SUPFAM" id="SSF48317">
    <property type="entry name" value="Acid phosphatase/Vanadium-dependent haloperoxidase"/>
    <property type="match status" value="1"/>
</dbReference>
<evidence type="ECO:0000256" key="1">
    <source>
        <dbReference type="ARBA" id="ARBA00004651"/>
    </source>
</evidence>
<feature type="transmembrane region" description="Helical" evidence="7">
    <location>
        <begin position="114"/>
        <end position="136"/>
    </location>
</feature>
<proteinExistence type="predicted"/>
<feature type="transmembrane region" description="Helical" evidence="7">
    <location>
        <begin position="156"/>
        <end position="174"/>
    </location>
</feature>
<dbReference type="PANTHER" id="PTHR14969">
    <property type="entry name" value="SPHINGOSINE-1-PHOSPHATE PHOSPHOHYDROLASE"/>
    <property type="match status" value="1"/>
</dbReference>
<dbReference type="GO" id="GO:0005886">
    <property type="term" value="C:plasma membrane"/>
    <property type="evidence" value="ECO:0007669"/>
    <property type="project" value="UniProtKB-SubCell"/>
</dbReference>
<dbReference type="CDD" id="cd01610">
    <property type="entry name" value="PAP2_like"/>
    <property type="match status" value="1"/>
</dbReference>
<dbReference type="AlphaFoldDB" id="A0A845ESY7"/>
<evidence type="ECO:0000256" key="5">
    <source>
        <dbReference type="ARBA" id="ARBA00022989"/>
    </source>
</evidence>
<evidence type="ECO:0000313" key="10">
    <source>
        <dbReference type="Proteomes" id="UP000447833"/>
    </source>
</evidence>
<dbReference type="PANTHER" id="PTHR14969:SF62">
    <property type="entry name" value="DECAPRENYLPHOSPHORYL-5-PHOSPHORIBOSE PHOSPHATASE RV3807C-RELATED"/>
    <property type="match status" value="1"/>
</dbReference>
<feature type="domain" description="Phosphatidic acid phosphatase type 2/haloperoxidase" evidence="8">
    <location>
        <begin position="61"/>
        <end position="171"/>
    </location>
</feature>
<keyword evidence="3 7" id="KW-0812">Transmembrane</keyword>
<keyword evidence="6 7" id="KW-0472">Membrane</keyword>